<dbReference type="Proteomes" id="UP000231749">
    <property type="component" value="Chromosome"/>
</dbReference>
<name>A0AAD0ANX7_9FUSO</name>
<dbReference type="RefSeq" id="WP_099990027.1">
    <property type="nucleotide sequence ID" value="NZ_CP024702.1"/>
</dbReference>
<protein>
    <submittedName>
        <fullName evidence="1">Uncharacterized protein</fullName>
    </submittedName>
</protein>
<proteinExistence type="predicted"/>
<dbReference type="EMBL" id="CP024702">
    <property type="protein sequence ID" value="ATV65102.1"/>
    <property type="molecule type" value="Genomic_DNA"/>
</dbReference>
<gene>
    <name evidence="1" type="ORF">CTM86_00015</name>
</gene>
<evidence type="ECO:0000313" key="2">
    <source>
        <dbReference type="Proteomes" id="UP000231749"/>
    </source>
</evidence>
<dbReference type="AlphaFoldDB" id="A0AAD0ANX7"/>
<evidence type="ECO:0000313" key="1">
    <source>
        <dbReference type="EMBL" id="ATV65102.1"/>
    </source>
</evidence>
<sequence length="134" mass="16739">MRIKKLNHNEINVMESKINKLKNKEYYKYYFDEGEKINAPDSAYLLDKKYYIDFTYYDNDCFFGIINLSKNNYNKNSYYELMKLFDERLQHYKKINMWCFIENKTAYNFHKHLIKKYKTKHYKNEMYSVLEVYL</sequence>
<reference evidence="2" key="1">
    <citation type="submission" date="2017-11" db="EMBL/GenBank/DDBJ databases">
        <title>Genome sequencing of Fusobacterium periodonticum KCOM 1282.</title>
        <authorList>
            <person name="Kook J.-K."/>
            <person name="Park S.-N."/>
            <person name="Lim Y.K."/>
        </authorList>
    </citation>
    <scope>NUCLEOTIDE SEQUENCE [LARGE SCALE GENOMIC DNA]</scope>
    <source>
        <strain evidence="2">KCOM 1282</strain>
    </source>
</reference>
<accession>A0AAD0ANX7</accession>
<organism evidence="1 2">
    <name type="scientific">Fusobacterium pseudoperiodonticum</name>
    <dbReference type="NCBI Taxonomy" id="2663009"/>
    <lineage>
        <taxon>Bacteria</taxon>
        <taxon>Fusobacteriati</taxon>
        <taxon>Fusobacteriota</taxon>
        <taxon>Fusobacteriia</taxon>
        <taxon>Fusobacteriales</taxon>
        <taxon>Fusobacteriaceae</taxon>
        <taxon>Fusobacterium</taxon>
    </lineage>
</organism>